<reference evidence="7" key="1">
    <citation type="submission" date="2020-02" db="EMBL/GenBank/DDBJ databases">
        <authorList>
            <person name="Meier V. D."/>
        </authorList>
    </citation>
    <scope>NUCLEOTIDE SEQUENCE</scope>
    <source>
        <strain evidence="7">AVDCRST_MAG70</strain>
    </source>
</reference>
<evidence type="ECO:0000256" key="5">
    <source>
        <dbReference type="SAM" id="Phobius"/>
    </source>
</evidence>
<evidence type="ECO:0000313" key="7">
    <source>
        <dbReference type="EMBL" id="CAA9554843.1"/>
    </source>
</evidence>
<dbReference type="GO" id="GO:0140359">
    <property type="term" value="F:ABC-type transporter activity"/>
    <property type="evidence" value="ECO:0007669"/>
    <property type="project" value="InterPro"/>
</dbReference>
<sequence length="361" mass="38784">MRAFWSMVRANIRMSVRNRTALFWNLAFPAIFILIFGAVFGNDAGITFDVAVAGEPSPTRDIALDALRANDAFDVSTGATDAELAALEDGERDLVLVFGAPGAGHVPGQVSAAPLDLYSDATDGPNEAVVIGAVRQVLTGALGQGPPLAITERRLSSEAISFIDFFVPGILAMSLMNSGVIGLSTAFVTYRERGILRRIRVTPFPLGRFILARVVSQLLVAVAQSLILAGMASLLFDLTIRGNPLVILTVIVTGSLAFLAIGFAISSFARNTESAASYANLVTFPMLFLSGVFFSVDSAPAWLQPITRLLPLRYLVDALRDPMNRGRGFESIWLDLLVLGATFAVAMVIAIRFFRWDARPS</sequence>
<organism evidence="7">
    <name type="scientific">uncultured Thermomicrobiales bacterium</name>
    <dbReference type="NCBI Taxonomy" id="1645740"/>
    <lineage>
        <taxon>Bacteria</taxon>
        <taxon>Pseudomonadati</taxon>
        <taxon>Thermomicrobiota</taxon>
        <taxon>Thermomicrobia</taxon>
        <taxon>Thermomicrobiales</taxon>
        <taxon>environmental samples</taxon>
    </lineage>
</organism>
<dbReference type="InterPro" id="IPR047817">
    <property type="entry name" value="ABC2_TM_bact-type"/>
</dbReference>
<evidence type="ECO:0000256" key="4">
    <source>
        <dbReference type="ARBA" id="ARBA00023136"/>
    </source>
</evidence>
<evidence type="ECO:0000256" key="3">
    <source>
        <dbReference type="ARBA" id="ARBA00022989"/>
    </source>
</evidence>
<keyword evidence="4 5" id="KW-0472">Membrane</keyword>
<comment type="subcellular location">
    <subcellularLocation>
        <location evidence="1">Membrane</location>
        <topology evidence="1">Multi-pass membrane protein</topology>
    </subcellularLocation>
</comment>
<feature type="transmembrane region" description="Helical" evidence="5">
    <location>
        <begin position="165"/>
        <end position="190"/>
    </location>
</feature>
<dbReference type="PROSITE" id="PS51012">
    <property type="entry name" value="ABC_TM2"/>
    <property type="match status" value="1"/>
</dbReference>
<protein>
    <recommendedName>
        <fullName evidence="6">ABC transmembrane type-2 domain-containing protein</fullName>
    </recommendedName>
</protein>
<keyword evidence="2 5" id="KW-0812">Transmembrane</keyword>
<feature type="transmembrane region" description="Helical" evidence="5">
    <location>
        <begin position="277"/>
        <end position="296"/>
    </location>
</feature>
<dbReference type="EMBL" id="CADCWH010000192">
    <property type="protein sequence ID" value="CAA9554843.1"/>
    <property type="molecule type" value="Genomic_DNA"/>
</dbReference>
<dbReference type="InterPro" id="IPR052902">
    <property type="entry name" value="ABC-2_transporter"/>
</dbReference>
<proteinExistence type="predicted"/>
<name>A0A6J4UPM4_9BACT</name>
<evidence type="ECO:0000259" key="6">
    <source>
        <dbReference type="PROSITE" id="PS51012"/>
    </source>
</evidence>
<gene>
    <name evidence="7" type="ORF">AVDCRST_MAG70-1208</name>
</gene>
<dbReference type="InterPro" id="IPR013525">
    <property type="entry name" value="ABC2_TM"/>
</dbReference>
<feature type="domain" description="ABC transmembrane type-2" evidence="6">
    <location>
        <begin position="131"/>
        <end position="357"/>
    </location>
</feature>
<dbReference type="AlphaFoldDB" id="A0A6J4UPM4"/>
<dbReference type="PANTHER" id="PTHR43027">
    <property type="entry name" value="DOXORUBICIN RESISTANCE ABC TRANSPORTER PERMEASE PROTEIN DRRC-RELATED"/>
    <property type="match status" value="1"/>
</dbReference>
<keyword evidence="3 5" id="KW-1133">Transmembrane helix</keyword>
<feature type="transmembrane region" description="Helical" evidence="5">
    <location>
        <begin position="245"/>
        <end position="265"/>
    </location>
</feature>
<dbReference type="GO" id="GO:0016020">
    <property type="term" value="C:membrane"/>
    <property type="evidence" value="ECO:0007669"/>
    <property type="project" value="UniProtKB-SubCell"/>
</dbReference>
<dbReference type="PANTHER" id="PTHR43027:SF2">
    <property type="entry name" value="TRANSPORT PERMEASE PROTEIN"/>
    <property type="match status" value="1"/>
</dbReference>
<evidence type="ECO:0000256" key="2">
    <source>
        <dbReference type="ARBA" id="ARBA00022692"/>
    </source>
</evidence>
<accession>A0A6J4UPM4</accession>
<feature type="transmembrane region" description="Helical" evidence="5">
    <location>
        <begin position="21"/>
        <end position="40"/>
    </location>
</feature>
<feature type="transmembrane region" description="Helical" evidence="5">
    <location>
        <begin position="210"/>
        <end position="233"/>
    </location>
</feature>
<feature type="transmembrane region" description="Helical" evidence="5">
    <location>
        <begin position="332"/>
        <end position="354"/>
    </location>
</feature>
<evidence type="ECO:0000256" key="1">
    <source>
        <dbReference type="ARBA" id="ARBA00004141"/>
    </source>
</evidence>
<dbReference type="Pfam" id="PF12698">
    <property type="entry name" value="ABC2_membrane_3"/>
    <property type="match status" value="1"/>
</dbReference>